<feature type="region of interest" description="Disordered" evidence="5">
    <location>
        <begin position="1"/>
        <end position="46"/>
    </location>
</feature>
<dbReference type="PANTHER" id="PTHR36884">
    <property type="entry name" value="FIP1[III]-LIKE PROTEIN"/>
    <property type="match status" value="1"/>
</dbReference>
<dbReference type="InterPro" id="IPR007854">
    <property type="entry name" value="Fip1_dom"/>
</dbReference>
<feature type="region of interest" description="Disordered" evidence="5">
    <location>
        <begin position="979"/>
        <end position="1381"/>
    </location>
</feature>
<dbReference type="Pfam" id="PF05182">
    <property type="entry name" value="Fip1"/>
    <property type="match status" value="1"/>
</dbReference>
<proteinExistence type="inferred from homology"/>
<feature type="compositionally biased region" description="Basic and acidic residues" evidence="5">
    <location>
        <begin position="1242"/>
        <end position="1263"/>
    </location>
</feature>
<feature type="compositionally biased region" description="Basic and acidic residues" evidence="5">
    <location>
        <begin position="1150"/>
        <end position="1220"/>
    </location>
</feature>
<accession>A0A2H9ZUD9</accession>
<feature type="compositionally biased region" description="Basic and acidic residues" evidence="5">
    <location>
        <begin position="1277"/>
        <end position="1294"/>
    </location>
</feature>
<feature type="compositionally biased region" description="Basic and acidic residues" evidence="5">
    <location>
        <begin position="1303"/>
        <end position="1345"/>
    </location>
</feature>
<feature type="compositionally biased region" description="Basic and acidic residues" evidence="5">
    <location>
        <begin position="1099"/>
        <end position="1143"/>
    </location>
</feature>
<evidence type="ECO:0000256" key="4">
    <source>
        <dbReference type="ARBA" id="ARBA00023242"/>
    </source>
</evidence>
<gene>
    <name evidence="7" type="ORF">AXF42_Ash021258</name>
</gene>
<dbReference type="InterPro" id="IPR044976">
    <property type="entry name" value="FIPS5/FIPS3-like"/>
</dbReference>
<feature type="compositionally biased region" description="Acidic residues" evidence="5">
    <location>
        <begin position="227"/>
        <end position="237"/>
    </location>
</feature>
<feature type="domain" description="Pre-mRNA polyadenylation factor Fip1" evidence="6">
    <location>
        <begin position="396"/>
        <end position="438"/>
    </location>
</feature>
<feature type="compositionally biased region" description="Basic and acidic residues" evidence="5">
    <location>
        <begin position="768"/>
        <end position="779"/>
    </location>
</feature>
<sequence length="1381" mass="155811">MEEDDDFGDLYTDVIRPTSVHAPPTDTLKSAAGNPVGGGGGGDVDDVDCQILPASSRSANLALESYSRVAEPQVASVEDADDDWLLGRDPLPVEEHTNWADDDEEVMVARPPAEGVVGFLPTGGGARVLDIRKAETDRLSFVKEADTLGAGRSVEKMAQARELQEEEPVNPGRSLVLDPSKPPNGGQAIAAASDDWDSDSEDDLQIVLNDTRHGPQGADVREGRGSDDDDEDGEEDLVIVTDEDQHHRHHQAMEEQDWTEDAVLPAAEGDKKDVLEGAKANGASAITSGTGIGYNNHSFHQQHHSMFKYVRPGAIPTPGGSVNGAAGVGSQVYSPGFGPMGRGRGDWRPAAGRGFSSMQKGFHSGYGLPAWGNSLSTRPFGVGLDFTLPSYKTVFDVDIESFEEKPWRHPGVDISDFFNFGLDEEHWKEYYKQVEQLRVESTMQGKIRVYESGRSQQDFDPDLPPELAAATSHQDMTVDNTRFSKADNGQVDINCQGSANMRPPLPTGRAIQVEGGYGERLPSVDTRPPRLRDSDSVIEIVLQGNLEDSTITNGSLKQPENNIRGNVLKGFHDVNEVDRPAGSEYHDRFPSSAGREPLLGQVDGIVSFPLEPSHKYDHSPKAVSPEGSARTYEGQYSERSSRGTSHGRISATSQLNETVPSQIVNLDKQEGHPRKSAGFGIEGNLPLELSPSNKGEIMRESSLERREGEHEDRLSLGDSHDVDGDASDYHVSSENAGEDGFTHSPKRQKSISYVEQPAVWDNGDGDDDSRLAHSDDSRAKSGNTRDYQRRHRIGEEDMQAGRSKRVGDLRKHHEEDEHIWRDDHIKDNRREMDRNHSTSRGRENMHHPYPHKDWDSGAGHSYRRNEVFDKEMDTSVSVWQRREDDNHIRRIKDENVKRGRNEEIVTRERSKVRMPERNEKTEDHQNKRVDDGDRRVSSRDRVSRHWERDDFLMSRREILEDTQSRRKRDDEVAKRVKIEKEDSLNSLRAREDSSRRKRGRDDIGDHRRRDDDARTKSKSEEHHSGKHKDDSWYQREREDRHRLKLSHDDSLVLREREEKLLASKAGRPMEEKSVPGSGRTKDPKVAGSDRDHHHKDRRRHNEQQKKANRISDENDFQNKVRGETNAREKRFNSEEGSMKHERSSVASDGHVQKERQRESGRKIKDPEHNVQNRETSGKRKHEDLSSHHIELKLKGASEEERGKHSSKEEKKDHWYHKEQMEAPLLPAPNHGSEDPASDDEHDESRRGRSKLERWASHKERDYNTFDDNIPSSSSVAKHVEDSDAKNPEDADMRASDAVQVSDKAGDERERHLDTVAKLRMRSERFKLPMPSEKEKDLTGNKKVENETSVMENEVAPTPAASSTDMDIKPERPARKRRWTGS</sequence>
<evidence type="ECO:0000259" key="6">
    <source>
        <dbReference type="Pfam" id="PF05182"/>
    </source>
</evidence>
<keyword evidence="3" id="KW-0507">mRNA processing</keyword>
<dbReference type="GO" id="GO:0006397">
    <property type="term" value="P:mRNA processing"/>
    <property type="evidence" value="ECO:0007669"/>
    <property type="project" value="UniProtKB-KW"/>
</dbReference>
<feature type="compositionally biased region" description="Basic and acidic residues" evidence="5">
    <location>
        <begin position="805"/>
        <end position="855"/>
    </location>
</feature>
<dbReference type="GO" id="GO:0003723">
    <property type="term" value="F:RNA binding"/>
    <property type="evidence" value="ECO:0007669"/>
    <property type="project" value="TreeGrafter"/>
</dbReference>
<evidence type="ECO:0000256" key="5">
    <source>
        <dbReference type="SAM" id="MobiDB-lite"/>
    </source>
</evidence>
<protein>
    <recommendedName>
        <fullName evidence="6">Pre-mRNA polyadenylation factor Fip1 domain-containing protein</fullName>
    </recommendedName>
</protein>
<name>A0A2H9ZUD9_9ASPA</name>
<keyword evidence="8" id="KW-1185">Reference proteome</keyword>
<evidence type="ECO:0000256" key="2">
    <source>
        <dbReference type="ARBA" id="ARBA00007459"/>
    </source>
</evidence>
<evidence type="ECO:0000313" key="8">
    <source>
        <dbReference type="Proteomes" id="UP000236161"/>
    </source>
</evidence>
<dbReference type="STRING" id="1088818.A0A2H9ZUD9"/>
<dbReference type="EMBL" id="KZ453785">
    <property type="protein sequence ID" value="PKA46898.1"/>
    <property type="molecule type" value="Genomic_DNA"/>
</dbReference>
<feature type="region of interest" description="Disordered" evidence="5">
    <location>
        <begin position="882"/>
        <end position="943"/>
    </location>
</feature>
<feature type="compositionally biased region" description="Polar residues" evidence="5">
    <location>
        <begin position="650"/>
        <end position="664"/>
    </location>
</feature>
<dbReference type="OrthoDB" id="1917198at2759"/>
<keyword evidence="4" id="KW-0539">Nucleus</keyword>
<evidence type="ECO:0000313" key="7">
    <source>
        <dbReference type="EMBL" id="PKA46898.1"/>
    </source>
</evidence>
<feature type="compositionally biased region" description="Basic and acidic residues" evidence="5">
    <location>
        <begin position="696"/>
        <end position="723"/>
    </location>
</feature>
<reference evidence="7 8" key="1">
    <citation type="journal article" date="2017" name="Nature">
        <title>The Apostasia genome and the evolution of orchids.</title>
        <authorList>
            <person name="Zhang G.Q."/>
            <person name="Liu K.W."/>
            <person name="Li Z."/>
            <person name="Lohaus R."/>
            <person name="Hsiao Y.Y."/>
            <person name="Niu S.C."/>
            <person name="Wang J.Y."/>
            <person name="Lin Y.C."/>
            <person name="Xu Q."/>
            <person name="Chen L.J."/>
            <person name="Yoshida K."/>
            <person name="Fujiwara S."/>
            <person name="Wang Z.W."/>
            <person name="Zhang Y.Q."/>
            <person name="Mitsuda N."/>
            <person name="Wang M."/>
            <person name="Liu G.H."/>
            <person name="Pecoraro L."/>
            <person name="Huang H.X."/>
            <person name="Xiao X.J."/>
            <person name="Lin M."/>
            <person name="Wu X.Y."/>
            <person name="Wu W.L."/>
            <person name="Chen Y.Y."/>
            <person name="Chang S.B."/>
            <person name="Sakamoto S."/>
            <person name="Ohme-Takagi M."/>
            <person name="Yagi M."/>
            <person name="Zeng S.J."/>
            <person name="Shen C.Y."/>
            <person name="Yeh C.M."/>
            <person name="Luo Y.B."/>
            <person name="Tsai W.C."/>
            <person name="Van de Peer Y."/>
            <person name="Liu Z.J."/>
        </authorList>
    </citation>
    <scope>NUCLEOTIDE SEQUENCE [LARGE SCALE GENOMIC DNA]</scope>
    <source>
        <strain evidence="8">cv. Shenzhen</strain>
        <tissue evidence="7">Stem</tissue>
    </source>
</reference>
<evidence type="ECO:0000256" key="3">
    <source>
        <dbReference type="ARBA" id="ARBA00022664"/>
    </source>
</evidence>
<dbReference type="GO" id="GO:0016607">
    <property type="term" value="C:nuclear speck"/>
    <property type="evidence" value="ECO:0007669"/>
    <property type="project" value="TreeGrafter"/>
</dbReference>
<feature type="compositionally biased region" description="Polar residues" evidence="5">
    <location>
        <begin position="1265"/>
        <end position="1275"/>
    </location>
</feature>
<feature type="region of interest" description="Disordered" evidence="5">
    <location>
        <begin position="610"/>
        <end position="860"/>
    </location>
</feature>
<feature type="region of interest" description="Disordered" evidence="5">
    <location>
        <begin position="158"/>
        <end position="261"/>
    </location>
</feature>
<evidence type="ECO:0000256" key="1">
    <source>
        <dbReference type="ARBA" id="ARBA00004123"/>
    </source>
</evidence>
<feature type="compositionally biased region" description="Acidic residues" evidence="5">
    <location>
        <begin position="194"/>
        <end position="204"/>
    </location>
</feature>
<comment type="similarity">
    <text evidence="2">Belongs to the FIP1 family.</text>
</comment>
<comment type="subcellular location">
    <subcellularLocation>
        <location evidence="1">Nucleus</location>
    </subcellularLocation>
</comment>
<dbReference type="PANTHER" id="PTHR36884:SF1">
    <property type="entry name" value="FIP1[V]-LIKE PROTEIN"/>
    <property type="match status" value="1"/>
</dbReference>
<feature type="compositionally biased region" description="Basic and acidic residues" evidence="5">
    <location>
        <begin position="979"/>
        <end position="1091"/>
    </location>
</feature>
<organism evidence="7 8">
    <name type="scientific">Apostasia shenzhenica</name>
    <dbReference type="NCBI Taxonomy" id="1088818"/>
    <lineage>
        <taxon>Eukaryota</taxon>
        <taxon>Viridiplantae</taxon>
        <taxon>Streptophyta</taxon>
        <taxon>Embryophyta</taxon>
        <taxon>Tracheophyta</taxon>
        <taxon>Spermatophyta</taxon>
        <taxon>Magnoliopsida</taxon>
        <taxon>Liliopsida</taxon>
        <taxon>Asparagales</taxon>
        <taxon>Orchidaceae</taxon>
        <taxon>Apostasioideae</taxon>
        <taxon>Apostasia</taxon>
    </lineage>
</organism>
<dbReference type="Proteomes" id="UP000236161">
    <property type="component" value="Unassembled WGS sequence"/>
</dbReference>